<reference evidence="3 4" key="1">
    <citation type="journal article" date="2023" name="Commun. Biol.">
        <title>Genome analysis of Parmales, the sister group of diatoms, reveals the evolutionary specialization of diatoms from phago-mixotrophs to photoautotrophs.</title>
        <authorList>
            <person name="Ban H."/>
            <person name="Sato S."/>
            <person name="Yoshikawa S."/>
            <person name="Yamada K."/>
            <person name="Nakamura Y."/>
            <person name="Ichinomiya M."/>
            <person name="Sato N."/>
            <person name="Blanc-Mathieu R."/>
            <person name="Endo H."/>
            <person name="Kuwata A."/>
            <person name="Ogata H."/>
        </authorList>
    </citation>
    <scope>NUCLEOTIDE SEQUENCE [LARGE SCALE GENOMIC DNA]</scope>
</reference>
<evidence type="ECO:0008006" key="5">
    <source>
        <dbReference type="Google" id="ProtNLM"/>
    </source>
</evidence>
<feature type="coiled-coil region" evidence="1">
    <location>
        <begin position="415"/>
        <end position="446"/>
    </location>
</feature>
<gene>
    <name evidence="3" type="ORF">TeGR_g7493</name>
</gene>
<evidence type="ECO:0000256" key="2">
    <source>
        <dbReference type="SAM" id="MobiDB-lite"/>
    </source>
</evidence>
<dbReference type="Gene3D" id="3.30.930.10">
    <property type="entry name" value="Bira Bifunctional Protein, Domain 2"/>
    <property type="match status" value="1"/>
</dbReference>
<keyword evidence="4" id="KW-1185">Reference proteome</keyword>
<evidence type="ECO:0000256" key="1">
    <source>
        <dbReference type="SAM" id="Coils"/>
    </source>
</evidence>
<evidence type="ECO:0000313" key="3">
    <source>
        <dbReference type="EMBL" id="GMI24160.1"/>
    </source>
</evidence>
<protein>
    <recommendedName>
        <fullName evidence="5">Phenylalanine--tRNA ligase</fullName>
    </recommendedName>
</protein>
<evidence type="ECO:0000313" key="4">
    <source>
        <dbReference type="Proteomes" id="UP001165060"/>
    </source>
</evidence>
<sequence length="473" mass="50947">MLSSRALSAAPRPLLRLSSTRLSSTRLSSTRLSSTRLSSSYAPGGTSATSLPPLESKHPRNNIGPSIVSKVGRNLHLKANHPLNTIKSIINDHLNAGADKFDLHDSFAPVVPVENCFDDLLIPEDHVSRSPSDTYYVDGEHCLRTSEGLGQERFFHFSAADGWAGLRGFDITPPAPGSTPLFVCQASKEEASSEVTAANAEAAIGSRLWMTPVLDARDKKLIAPRLARAWEAKEGGGRVLENLGALPGVYKSLVEMDGFAFPINLQAKLATDLVADDDFSGSAEQIGAMRRGLGLDPPDEFWTEVGTRTADMEADDKVALLAFIVPKFGLASSSSPLAAFVSGLAPAVELVQGKCPDLSPGEAQFAASEMLACEVLTGGSSKEEFAKWASAMTAGEVKAYADARRQFKRSAEESVEAIRAARQAEADEIERAKTEMEQQIMAAREVRTIAFNYDKGKFEPWQDPDTAKKFGLF</sequence>
<dbReference type="InterPro" id="IPR045864">
    <property type="entry name" value="aa-tRNA-synth_II/BPL/LPL"/>
</dbReference>
<proteinExistence type="predicted"/>
<dbReference type="EMBL" id="BRYB01002697">
    <property type="protein sequence ID" value="GMI24160.1"/>
    <property type="molecule type" value="Genomic_DNA"/>
</dbReference>
<comment type="caution">
    <text evidence="3">The sequence shown here is derived from an EMBL/GenBank/DDBJ whole genome shotgun (WGS) entry which is preliminary data.</text>
</comment>
<feature type="region of interest" description="Disordered" evidence="2">
    <location>
        <begin position="26"/>
        <end position="67"/>
    </location>
</feature>
<keyword evidence="1" id="KW-0175">Coiled coil</keyword>
<organism evidence="3 4">
    <name type="scientific">Tetraparma gracilis</name>
    <dbReference type="NCBI Taxonomy" id="2962635"/>
    <lineage>
        <taxon>Eukaryota</taxon>
        <taxon>Sar</taxon>
        <taxon>Stramenopiles</taxon>
        <taxon>Ochrophyta</taxon>
        <taxon>Bolidophyceae</taxon>
        <taxon>Parmales</taxon>
        <taxon>Triparmaceae</taxon>
        <taxon>Tetraparma</taxon>
    </lineage>
</organism>
<name>A0ABQ6MDM4_9STRA</name>
<accession>A0ABQ6MDM4</accession>
<dbReference type="Proteomes" id="UP001165060">
    <property type="component" value="Unassembled WGS sequence"/>
</dbReference>
<dbReference type="SUPFAM" id="SSF55681">
    <property type="entry name" value="Class II aaRS and biotin synthetases"/>
    <property type="match status" value="1"/>
</dbReference>
<feature type="compositionally biased region" description="Low complexity" evidence="2">
    <location>
        <begin position="26"/>
        <end position="40"/>
    </location>
</feature>